<protein>
    <submittedName>
        <fullName evidence="1">Uncharacterized protein</fullName>
    </submittedName>
</protein>
<dbReference type="AlphaFoldDB" id="A0A6C0EJS7"/>
<organism evidence="1">
    <name type="scientific">viral metagenome</name>
    <dbReference type="NCBI Taxonomy" id="1070528"/>
    <lineage>
        <taxon>unclassified sequences</taxon>
        <taxon>metagenomes</taxon>
        <taxon>organismal metagenomes</taxon>
    </lineage>
</organism>
<reference evidence="1" key="1">
    <citation type="journal article" date="2020" name="Nature">
        <title>Giant virus diversity and host interactions through global metagenomics.</title>
        <authorList>
            <person name="Schulz F."/>
            <person name="Roux S."/>
            <person name="Paez-Espino D."/>
            <person name="Jungbluth S."/>
            <person name="Walsh D.A."/>
            <person name="Denef V.J."/>
            <person name="McMahon K.D."/>
            <person name="Konstantinidis K.T."/>
            <person name="Eloe-Fadrosh E.A."/>
            <person name="Kyrpides N.C."/>
            <person name="Woyke T."/>
        </authorList>
    </citation>
    <scope>NUCLEOTIDE SEQUENCE</scope>
    <source>
        <strain evidence="1">GVMAG-M-3300023179-33</strain>
    </source>
</reference>
<dbReference type="EMBL" id="MN739825">
    <property type="protein sequence ID" value="QHT27625.1"/>
    <property type="molecule type" value="Genomic_DNA"/>
</dbReference>
<name>A0A6C0EJS7_9ZZZZ</name>
<proteinExistence type="predicted"/>
<evidence type="ECO:0000313" key="1">
    <source>
        <dbReference type="EMBL" id="QHT27625.1"/>
    </source>
</evidence>
<accession>A0A6C0EJS7</accession>
<sequence>MLVVTSTYNDSYQNVYNFTLKHNLDLLVFNKNDSLNLGEEKITYTADKLTIIDIPNFGRCDYAFLYFIVKNYENLPDKILFTKANFMDQYIQLECALNNNSFTLIGKSIKYGILNKDFDKSLLINKGIHKDDIEEIFYNKNNHTDPCFQSYLTNDFYNMVYGNKPFPDDYVINMGHGPCFCVTKELILNHPLSIYDKLLDTFYPKKSHWTEWEGHSDEETYFHLGKRYHDNLQRFWMLLFVQDYKNANVETDFCNYVAIKN</sequence>